<dbReference type="AlphaFoldDB" id="A0A4C1T5E9"/>
<reference evidence="1 2" key="1">
    <citation type="journal article" date="2019" name="Commun. Biol.">
        <title>The bagworm genome reveals a unique fibroin gene that provides high tensile strength.</title>
        <authorList>
            <person name="Kono N."/>
            <person name="Nakamura H."/>
            <person name="Ohtoshi R."/>
            <person name="Tomita M."/>
            <person name="Numata K."/>
            <person name="Arakawa K."/>
        </authorList>
    </citation>
    <scope>NUCLEOTIDE SEQUENCE [LARGE SCALE GENOMIC DNA]</scope>
</reference>
<name>A0A4C1T5E9_EUMVA</name>
<sequence>MKSPVLCLVKPSVAVALIAKVTKVVNSLQSALRQRGEFWDQARLAEIRCSCDVYIKHLLSKTACNRQRRHPQATERLLLDNQKIRNLLTFLQFTHGSPTLDCR</sequence>
<gene>
    <name evidence="1" type="ORF">EVAR_5782_1</name>
</gene>
<dbReference type="EMBL" id="BGZK01000035">
    <property type="protein sequence ID" value="GBP09354.1"/>
    <property type="molecule type" value="Genomic_DNA"/>
</dbReference>
<evidence type="ECO:0000313" key="1">
    <source>
        <dbReference type="EMBL" id="GBP09354.1"/>
    </source>
</evidence>
<proteinExistence type="predicted"/>
<accession>A0A4C1T5E9</accession>
<evidence type="ECO:0000313" key="2">
    <source>
        <dbReference type="Proteomes" id="UP000299102"/>
    </source>
</evidence>
<keyword evidence="2" id="KW-1185">Reference proteome</keyword>
<protein>
    <submittedName>
        <fullName evidence="1">Uncharacterized protein</fullName>
    </submittedName>
</protein>
<dbReference type="Proteomes" id="UP000299102">
    <property type="component" value="Unassembled WGS sequence"/>
</dbReference>
<organism evidence="1 2">
    <name type="scientific">Eumeta variegata</name>
    <name type="common">Bagworm moth</name>
    <name type="synonym">Eumeta japonica</name>
    <dbReference type="NCBI Taxonomy" id="151549"/>
    <lineage>
        <taxon>Eukaryota</taxon>
        <taxon>Metazoa</taxon>
        <taxon>Ecdysozoa</taxon>
        <taxon>Arthropoda</taxon>
        <taxon>Hexapoda</taxon>
        <taxon>Insecta</taxon>
        <taxon>Pterygota</taxon>
        <taxon>Neoptera</taxon>
        <taxon>Endopterygota</taxon>
        <taxon>Lepidoptera</taxon>
        <taxon>Glossata</taxon>
        <taxon>Ditrysia</taxon>
        <taxon>Tineoidea</taxon>
        <taxon>Psychidae</taxon>
        <taxon>Oiketicinae</taxon>
        <taxon>Eumeta</taxon>
    </lineage>
</organism>
<comment type="caution">
    <text evidence="1">The sequence shown here is derived from an EMBL/GenBank/DDBJ whole genome shotgun (WGS) entry which is preliminary data.</text>
</comment>